<evidence type="ECO:0000259" key="1">
    <source>
        <dbReference type="Pfam" id="PF23096"/>
    </source>
</evidence>
<comment type="caution">
    <text evidence="2">The sequence shown here is derived from an EMBL/GenBank/DDBJ whole genome shotgun (WGS) entry which is preliminary data.</text>
</comment>
<feature type="domain" description="Proteasome activator complex subunit 4-like HEAT repeat-like" evidence="1">
    <location>
        <begin position="7"/>
        <end position="44"/>
    </location>
</feature>
<proteinExistence type="predicted"/>
<sequence>MLIHEKTKEKQNGSHRVAAEIVAGIIRGSKYWTIEMLDELWKNLT</sequence>
<name>A0A8S2YRH2_9BILA</name>
<dbReference type="Proteomes" id="UP000681967">
    <property type="component" value="Unassembled WGS sequence"/>
</dbReference>
<dbReference type="AlphaFoldDB" id="A0A8S2YRH2"/>
<evidence type="ECO:0000313" key="3">
    <source>
        <dbReference type="EMBL" id="CAF4595956.1"/>
    </source>
</evidence>
<dbReference type="InterPro" id="IPR055455">
    <property type="entry name" value="HEAT_PSME4"/>
</dbReference>
<gene>
    <name evidence="3" type="ORF">BYL167_LOCUS39915</name>
    <name evidence="2" type="ORF">SMN809_LOCUS37946</name>
</gene>
<accession>A0A8S2YRH2</accession>
<evidence type="ECO:0000313" key="4">
    <source>
        <dbReference type="Proteomes" id="UP000676336"/>
    </source>
</evidence>
<protein>
    <recommendedName>
        <fullName evidence="1">Proteasome activator complex subunit 4-like HEAT repeat-like domain-containing protein</fullName>
    </recommendedName>
</protein>
<dbReference type="Proteomes" id="UP000676336">
    <property type="component" value="Unassembled WGS sequence"/>
</dbReference>
<reference evidence="2" key="1">
    <citation type="submission" date="2021-02" db="EMBL/GenBank/DDBJ databases">
        <authorList>
            <person name="Nowell W R."/>
        </authorList>
    </citation>
    <scope>NUCLEOTIDE SEQUENCE</scope>
</reference>
<evidence type="ECO:0000313" key="2">
    <source>
        <dbReference type="EMBL" id="CAF4573130.1"/>
    </source>
</evidence>
<organism evidence="2 4">
    <name type="scientific">Rotaria magnacalcarata</name>
    <dbReference type="NCBI Taxonomy" id="392030"/>
    <lineage>
        <taxon>Eukaryota</taxon>
        <taxon>Metazoa</taxon>
        <taxon>Spiralia</taxon>
        <taxon>Gnathifera</taxon>
        <taxon>Rotifera</taxon>
        <taxon>Eurotatoria</taxon>
        <taxon>Bdelloidea</taxon>
        <taxon>Philodinida</taxon>
        <taxon>Philodinidae</taxon>
        <taxon>Rotaria</taxon>
    </lineage>
</organism>
<dbReference type="EMBL" id="CAJOBH010097355">
    <property type="protein sequence ID" value="CAF4595956.1"/>
    <property type="molecule type" value="Genomic_DNA"/>
</dbReference>
<feature type="non-terminal residue" evidence="2">
    <location>
        <position position="1"/>
    </location>
</feature>
<dbReference type="Pfam" id="PF23096">
    <property type="entry name" value="HEAT_PSME4"/>
    <property type="match status" value="1"/>
</dbReference>
<dbReference type="EMBL" id="CAJOBI010097777">
    <property type="protein sequence ID" value="CAF4573130.1"/>
    <property type="molecule type" value="Genomic_DNA"/>
</dbReference>